<evidence type="ECO:0000256" key="6">
    <source>
        <dbReference type="SAM" id="MobiDB-lite"/>
    </source>
</evidence>
<organism evidence="8 9">
    <name type="scientific">Acanthamoeba castellanii (strain ATCC 30010 / Neff)</name>
    <dbReference type="NCBI Taxonomy" id="1257118"/>
    <lineage>
        <taxon>Eukaryota</taxon>
        <taxon>Amoebozoa</taxon>
        <taxon>Discosea</taxon>
        <taxon>Longamoebia</taxon>
        <taxon>Centramoebida</taxon>
        <taxon>Acanthamoebidae</taxon>
        <taxon>Acanthamoeba</taxon>
    </lineage>
</organism>
<dbReference type="InterPro" id="IPR009145">
    <property type="entry name" value="U2AF_small"/>
</dbReference>
<evidence type="ECO:0000256" key="4">
    <source>
        <dbReference type="ARBA" id="ARBA00022833"/>
    </source>
</evidence>
<feature type="region of interest" description="Disordered" evidence="6">
    <location>
        <begin position="145"/>
        <end position="294"/>
    </location>
</feature>
<dbReference type="InterPro" id="IPR012677">
    <property type="entry name" value="Nucleotide-bd_a/b_plait_sf"/>
</dbReference>
<dbReference type="SUPFAM" id="SSF54928">
    <property type="entry name" value="RNA-binding domain, RBD"/>
    <property type="match status" value="1"/>
</dbReference>
<dbReference type="OrthoDB" id="423462at2759"/>
<dbReference type="PRINTS" id="PR01848">
    <property type="entry name" value="U2AUXFACTOR"/>
</dbReference>
<dbReference type="PROSITE" id="PS50103">
    <property type="entry name" value="ZF_C3H1"/>
    <property type="match status" value="1"/>
</dbReference>
<dbReference type="RefSeq" id="XP_004352467.1">
    <property type="nucleotide sequence ID" value="XM_004352415.1"/>
</dbReference>
<reference evidence="8 9" key="1">
    <citation type="journal article" date="2013" name="Genome Biol.">
        <title>Genome of Acanthamoeba castellanii highlights extensive lateral gene transfer and early evolution of tyrosine kinase signaling.</title>
        <authorList>
            <person name="Clarke M."/>
            <person name="Lohan A.J."/>
            <person name="Liu B."/>
            <person name="Lagkouvardos I."/>
            <person name="Roy S."/>
            <person name="Zafar N."/>
            <person name="Bertelli C."/>
            <person name="Schilde C."/>
            <person name="Kianianmomeni A."/>
            <person name="Burglin T.R."/>
            <person name="Frech C."/>
            <person name="Turcotte B."/>
            <person name="Kopec K.O."/>
            <person name="Synnott J.M."/>
            <person name="Choo C."/>
            <person name="Paponov I."/>
            <person name="Finkler A."/>
            <person name="Soon Heng Tan C."/>
            <person name="Hutchins A.P."/>
            <person name="Weinmeier T."/>
            <person name="Rattei T."/>
            <person name="Chu J.S."/>
            <person name="Gimenez G."/>
            <person name="Irimia M."/>
            <person name="Rigden D.J."/>
            <person name="Fitzpatrick D.A."/>
            <person name="Lorenzo-Morales J."/>
            <person name="Bateman A."/>
            <person name="Chiu C.H."/>
            <person name="Tang P."/>
            <person name="Hegemann P."/>
            <person name="Fromm H."/>
            <person name="Raoult D."/>
            <person name="Greub G."/>
            <person name="Miranda-Saavedra D."/>
            <person name="Chen N."/>
            <person name="Nash P."/>
            <person name="Ginger M.L."/>
            <person name="Horn M."/>
            <person name="Schaap P."/>
            <person name="Caler L."/>
            <person name="Loftus B."/>
        </authorList>
    </citation>
    <scope>NUCLEOTIDE SEQUENCE [LARGE SCALE GENOMIC DNA]</scope>
    <source>
        <strain evidence="8 9">Neff</strain>
    </source>
</reference>
<protein>
    <submittedName>
        <fullName evidence="8">Zinc finger domain containing protein</fullName>
    </submittedName>
</protein>
<feature type="compositionally biased region" description="Basic residues" evidence="6">
    <location>
        <begin position="167"/>
        <end position="198"/>
    </location>
</feature>
<feature type="compositionally biased region" description="Basic and acidic residues" evidence="6">
    <location>
        <begin position="245"/>
        <end position="257"/>
    </location>
</feature>
<dbReference type="GO" id="GO:0089701">
    <property type="term" value="C:U2AF complex"/>
    <property type="evidence" value="ECO:0007669"/>
    <property type="project" value="InterPro"/>
</dbReference>
<dbReference type="VEuPathDB" id="AmoebaDB:ACA1_360050"/>
<accession>L8HCR8</accession>
<feature type="compositionally biased region" description="Basic and acidic residues" evidence="6">
    <location>
        <begin position="150"/>
        <end position="166"/>
    </location>
</feature>
<dbReference type="Gene3D" id="3.30.70.330">
    <property type="match status" value="1"/>
</dbReference>
<dbReference type="EMBL" id="KB007867">
    <property type="protein sequence ID" value="ELR22990.1"/>
    <property type="molecule type" value="Genomic_DNA"/>
</dbReference>
<evidence type="ECO:0000313" key="9">
    <source>
        <dbReference type="Proteomes" id="UP000011083"/>
    </source>
</evidence>
<dbReference type="GO" id="GO:0008270">
    <property type="term" value="F:zinc ion binding"/>
    <property type="evidence" value="ECO:0007669"/>
    <property type="project" value="UniProtKB-KW"/>
</dbReference>
<dbReference type="KEGG" id="acan:ACA1_360050"/>
<feature type="compositionally biased region" description="Basic and acidic residues" evidence="6">
    <location>
        <begin position="199"/>
        <end position="238"/>
    </location>
</feature>
<evidence type="ECO:0000256" key="2">
    <source>
        <dbReference type="ARBA" id="ARBA00022737"/>
    </source>
</evidence>
<dbReference type="InterPro" id="IPR035979">
    <property type="entry name" value="RBD_domain_sf"/>
</dbReference>
<dbReference type="PANTHER" id="PTHR12620">
    <property type="entry name" value="U2 SNRNP AUXILIARY FACTOR, SMALL SUBUNIT"/>
    <property type="match status" value="1"/>
</dbReference>
<keyword evidence="3 5" id="KW-0863">Zinc-finger</keyword>
<keyword evidence="4 5" id="KW-0862">Zinc</keyword>
<evidence type="ECO:0000313" key="8">
    <source>
        <dbReference type="EMBL" id="ELR22990.1"/>
    </source>
</evidence>
<dbReference type="STRING" id="1257118.L8HCR8"/>
<dbReference type="GO" id="GO:0003723">
    <property type="term" value="F:RNA binding"/>
    <property type="evidence" value="ECO:0007669"/>
    <property type="project" value="InterPro"/>
</dbReference>
<evidence type="ECO:0000256" key="1">
    <source>
        <dbReference type="ARBA" id="ARBA00022723"/>
    </source>
</evidence>
<keyword evidence="9" id="KW-1185">Reference proteome</keyword>
<keyword evidence="2" id="KW-0677">Repeat</keyword>
<gene>
    <name evidence="8" type="ORF">ACA1_360050</name>
</gene>
<dbReference type="Proteomes" id="UP000011083">
    <property type="component" value="Unassembled WGS sequence"/>
</dbReference>
<dbReference type="OMA" id="NPPMAVA"/>
<feature type="zinc finger region" description="C3H1-type" evidence="5">
    <location>
        <begin position="106"/>
        <end position="133"/>
    </location>
</feature>
<evidence type="ECO:0000256" key="5">
    <source>
        <dbReference type="PROSITE-ProRule" id="PRU00723"/>
    </source>
</evidence>
<dbReference type="InterPro" id="IPR000571">
    <property type="entry name" value="Znf_CCCH"/>
</dbReference>
<dbReference type="GO" id="GO:0000398">
    <property type="term" value="P:mRNA splicing, via spliceosome"/>
    <property type="evidence" value="ECO:0007669"/>
    <property type="project" value="InterPro"/>
</dbReference>
<dbReference type="AlphaFoldDB" id="L8HCR8"/>
<evidence type="ECO:0000256" key="3">
    <source>
        <dbReference type="ARBA" id="ARBA00022771"/>
    </source>
</evidence>
<proteinExistence type="predicted"/>
<feature type="domain" description="C3H1-type" evidence="7">
    <location>
        <begin position="106"/>
        <end position="133"/>
    </location>
</feature>
<evidence type="ECO:0000259" key="7">
    <source>
        <dbReference type="PROSITE" id="PS50103"/>
    </source>
</evidence>
<sequence length="294" mass="34700">MARHLAEIFGTEKDSQTLLIPHMYMPPVPAEWPTSPDDVQAMQKIQRDAEEHFNDFFEDIHDELRNFGRLEDLHVCDNTGEKAMKALTGRFYGGRLLVPEFSPVTDFREARCRQYDSNECNRGGQCNFMHLKQVDPELERRLFGRRSRSRRDGDRRDRRDRDDDRRRERRRSRSRSRSRDRRSRSRSRSSERHRKRRERSREPEGDDHRRSDRRDRDRDRDRDRESSSKRSRHDDDRSGSSSRSSRHEGGEERRHSEPAPAAAPAPTTEEGTSAGYGAAQVDAPPADHHHHHQE</sequence>
<keyword evidence="1 5" id="KW-0479">Metal-binding</keyword>
<dbReference type="GeneID" id="14923959"/>
<name>L8HCR8_ACACF</name>